<accession>A0A2S4KNZ0</accession>
<keyword evidence="3" id="KW-1185">Reference proteome</keyword>
<protein>
    <submittedName>
        <fullName evidence="2">Uncharacterized protein</fullName>
    </submittedName>
</protein>
<proteinExistence type="predicted"/>
<sequence length="85" mass="9308">MIAPSNPLWKTAQGRLLRPENANLGEPNDGQGGVTAAPTRERPRAKTHTMAICKPAAQYPVKDRTSKATISEQSRSRRSRTKPQA</sequence>
<dbReference type="AlphaFoldDB" id="A0A2S4KNZ0"/>
<evidence type="ECO:0000313" key="2">
    <source>
        <dbReference type="EMBL" id="POR31899.1"/>
    </source>
</evidence>
<dbReference type="EMBL" id="PKSG01000967">
    <property type="protein sequence ID" value="POR31899.1"/>
    <property type="molecule type" value="Genomic_DNA"/>
</dbReference>
<comment type="caution">
    <text evidence="2">The sequence shown here is derived from an EMBL/GenBank/DDBJ whole genome shotgun (WGS) entry which is preliminary data.</text>
</comment>
<feature type="compositionally biased region" description="Basic residues" evidence="1">
    <location>
        <begin position="76"/>
        <end position="85"/>
    </location>
</feature>
<dbReference type="Proteomes" id="UP000237481">
    <property type="component" value="Unassembled WGS sequence"/>
</dbReference>
<feature type="region of interest" description="Disordered" evidence="1">
    <location>
        <begin position="1"/>
        <end position="85"/>
    </location>
</feature>
<evidence type="ECO:0000313" key="3">
    <source>
        <dbReference type="Proteomes" id="UP000237481"/>
    </source>
</evidence>
<name>A0A2S4KNZ0_9HYPO</name>
<gene>
    <name evidence="2" type="ORF">TPAR_07900</name>
</gene>
<organism evidence="2 3">
    <name type="scientific">Tolypocladium paradoxum</name>
    <dbReference type="NCBI Taxonomy" id="94208"/>
    <lineage>
        <taxon>Eukaryota</taxon>
        <taxon>Fungi</taxon>
        <taxon>Dikarya</taxon>
        <taxon>Ascomycota</taxon>
        <taxon>Pezizomycotina</taxon>
        <taxon>Sordariomycetes</taxon>
        <taxon>Hypocreomycetidae</taxon>
        <taxon>Hypocreales</taxon>
        <taxon>Ophiocordycipitaceae</taxon>
        <taxon>Tolypocladium</taxon>
    </lineage>
</organism>
<reference evidence="2 3" key="1">
    <citation type="submission" date="2018-01" db="EMBL/GenBank/DDBJ databases">
        <title>Harnessing the power of phylogenomics to disentangle the directionality and signatures of interkingdom host jumping in the parasitic fungal genus Tolypocladium.</title>
        <authorList>
            <person name="Quandt C.A."/>
            <person name="Patterson W."/>
            <person name="Spatafora J.W."/>
        </authorList>
    </citation>
    <scope>NUCLEOTIDE SEQUENCE [LARGE SCALE GENOMIC DNA]</scope>
    <source>
        <strain evidence="2 3">NRBC 100945</strain>
    </source>
</reference>
<evidence type="ECO:0000256" key="1">
    <source>
        <dbReference type="SAM" id="MobiDB-lite"/>
    </source>
</evidence>